<accession>A0A423JY39</accession>
<dbReference type="EMBL" id="MOBQ01000027">
    <property type="protein sequence ID" value="RON42582.1"/>
    <property type="molecule type" value="Genomic_DNA"/>
</dbReference>
<gene>
    <name evidence="1" type="ORF">BK666_22850</name>
</gene>
<organism evidence="1 2">
    <name type="scientific">Pseudomonas frederiksbergensis</name>
    <dbReference type="NCBI Taxonomy" id="104087"/>
    <lineage>
        <taxon>Bacteria</taxon>
        <taxon>Pseudomonadati</taxon>
        <taxon>Pseudomonadota</taxon>
        <taxon>Gammaproteobacteria</taxon>
        <taxon>Pseudomonadales</taxon>
        <taxon>Pseudomonadaceae</taxon>
        <taxon>Pseudomonas</taxon>
    </lineage>
</organism>
<sequence>MKIAILKIIELTDLGAYVEFSSPYGIGLSFFVGSDLQENQTHDIELSIDDNFVWGDNIKLSDKTSPSIGYLSKELSITAEIIAIEDDDCSALRIGSSITLISVDKKNHPLPFFVDLTAGETSLYRTNI</sequence>
<dbReference type="OrthoDB" id="6894041at2"/>
<reference evidence="1 2" key="1">
    <citation type="submission" date="2016-10" db="EMBL/GenBank/DDBJ databases">
        <title>Comparative genome analysis of multiple Pseudomonas spp. focuses on biocontrol and plant growth promoting traits.</title>
        <authorList>
            <person name="Tao X.-Y."/>
            <person name="Taylor C.G."/>
        </authorList>
    </citation>
    <scope>NUCLEOTIDE SEQUENCE [LARGE SCALE GENOMIC DNA]</scope>
    <source>
        <strain evidence="1 2">37A10</strain>
    </source>
</reference>
<comment type="caution">
    <text evidence="1">The sequence shown here is derived from an EMBL/GenBank/DDBJ whole genome shotgun (WGS) entry which is preliminary data.</text>
</comment>
<name>A0A423JY39_9PSED</name>
<dbReference type="RefSeq" id="WP_123513443.1">
    <property type="nucleotide sequence ID" value="NZ_MOBQ01000027.1"/>
</dbReference>
<dbReference type="Proteomes" id="UP000285349">
    <property type="component" value="Unassembled WGS sequence"/>
</dbReference>
<dbReference type="AlphaFoldDB" id="A0A423JY39"/>
<proteinExistence type="predicted"/>
<protein>
    <submittedName>
        <fullName evidence="1">Uncharacterized protein</fullName>
    </submittedName>
</protein>
<evidence type="ECO:0000313" key="2">
    <source>
        <dbReference type="Proteomes" id="UP000285349"/>
    </source>
</evidence>
<evidence type="ECO:0000313" key="1">
    <source>
        <dbReference type="EMBL" id="RON42582.1"/>
    </source>
</evidence>